<feature type="region of interest" description="Disordered" evidence="2">
    <location>
        <begin position="486"/>
        <end position="518"/>
    </location>
</feature>
<dbReference type="AlphaFoldDB" id="A0AAN6WMX3"/>
<feature type="region of interest" description="Disordered" evidence="2">
    <location>
        <begin position="1"/>
        <end position="38"/>
    </location>
</feature>
<dbReference type="EMBL" id="MU864471">
    <property type="protein sequence ID" value="KAK4184875.1"/>
    <property type="molecule type" value="Genomic_DNA"/>
</dbReference>
<feature type="compositionally biased region" description="Polar residues" evidence="2">
    <location>
        <begin position="274"/>
        <end position="309"/>
    </location>
</feature>
<reference evidence="4" key="2">
    <citation type="submission" date="2023-05" db="EMBL/GenBank/DDBJ databases">
        <authorList>
            <consortium name="Lawrence Berkeley National Laboratory"/>
            <person name="Steindorff A."/>
            <person name="Hensen N."/>
            <person name="Bonometti L."/>
            <person name="Westerberg I."/>
            <person name="Brannstrom I.O."/>
            <person name="Guillou S."/>
            <person name="Cros-Aarteil S."/>
            <person name="Calhoun S."/>
            <person name="Haridas S."/>
            <person name="Kuo A."/>
            <person name="Mondo S."/>
            <person name="Pangilinan J."/>
            <person name="Riley R."/>
            <person name="Labutti K."/>
            <person name="Andreopoulos B."/>
            <person name="Lipzen A."/>
            <person name="Chen C."/>
            <person name="Yanf M."/>
            <person name="Daum C."/>
            <person name="Ng V."/>
            <person name="Clum A."/>
            <person name="Ohm R."/>
            <person name="Martin F."/>
            <person name="Silar P."/>
            <person name="Natvig D."/>
            <person name="Lalanne C."/>
            <person name="Gautier V."/>
            <person name="Ament-Velasquez S.L."/>
            <person name="Kruys A."/>
            <person name="Hutchinson M.I."/>
            <person name="Powell A.J."/>
            <person name="Barry K."/>
            <person name="Miller A.N."/>
            <person name="Grigoriev I.V."/>
            <person name="Debuchy R."/>
            <person name="Gladieux P."/>
            <person name="Thoren M.H."/>
            <person name="Johannesson H."/>
        </authorList>
    </citation>
    <scope>NUCLEOTIDE SEQUENCE</scope>
    <source>
        <strain evidence="4">PSN309</strain>
    </source>
</reference>
<accession>A0AAN6WMX3</accession>
<feature type="region of interest" description="Disordered" evidence="2">
    <location>
        <begin position="66"/>
        <end position="197"/>
    </location>
</feature>
<dbReference type="Proteomes" id="UP001302126">
    <property type="component" value="Unassembled WGS sequence"/>
</dbReference>
<evidence type="ECO:0000259" key="3">
    <source>
        <dbReference type="Pfam" id="PF13259"/>
    </source>
</evidence>
<evidence type="ECO:0000256" key="1">
    <source>
        <dbReference type="SAM" id="Coils"/>
    </source>
</evidence>
<evidence type="ECO:0000256" key="2">
    <source>
        <dbReference type="SAM" id="MobiDB-lite"/>
    </source>
</evidence>
<proteinExistence type="predicted"/>
<feature type="coiled-coil region" evidence="1">
    <location>
        <begin position="397"/>
        <end position="424"/>
    </location>
</feature>
<reference evidence="4" key="1">
    <citation type="journal article" date="2023" name="Mol. Phylogenet. Evol.">
        <title>Genome-scale phylogeny and comparative genomics of the fungal order Sordariales.</title>
        <authorList>
            <person name="Hensen N."/>
            <person name="Bonometti L."/>
            <person name="Westerberg I."/>
            <person name="Brannstrom I.O."/>
            <person name="Guillou S."/>
            <person name="Cros-Aarteil S."/>
            <person name="Calhoun S."/>
            <person name="Haridas S."/>
            <person name="Kuo A."/>
            <person name="Mondo S."/>
            <person name="Pangilinan J."/>
            <person name="Riley R."/>
            <person name="LaButti K."/>
            <person name="Andreopoulos B."/>
            <person name="Lipzen A."/>
            <person name="Chen C."/>
            <person name="Yan M."/>
            <person name="Daum C."/>
            <person name="Ng V."/>
            <person name="Clum A."/>
            <person name="Steindorff A."/>
            <person name="Ohm R.A."/>
            <person name="Martin F."/>
            <person name="Silar P."/>
            <person name="Natvig D.O."/>
            <person name="Lalanne C."/>
            <person name="Gautier V."/>
            <person name="Ament-Velasquez S.L."/>
            <person name="Kruys A."/>
            <person name="Hutchinson M.I."/>
            <person name="Powell A.J."/>
            <person name="Barry K."/>
            <person name="Miller A.N."/>
            <person name="Grigoriev I.V."/>
            <person name="Debuchy R."/>
            <person name="Gladieux P."/>
            <person name="Hiltunen Thoren M."/>
            <person name="Johannesson H."/>
        </authorList>
    </citation>
    <scope>NUCLEOTIDE SEQUENCE</scope>
    <source>
        <strain evidence="4">PSN309</strain>
    </source>
</reference>
<evidence type="ECO:0000313" key="4">
    <source>
        <dbReference type="EMBL" id="KAK4184875.1"/>
    </source>
</evidence>
<keyword evidence="1" id="KW-0175">Coiled coil</keyword>
<comment type="caution">
    <text evidence="4">The sequence shown here is derived from an EMBL/GenBank/DDBJ whole genome shotgun (WGS) entry which is preliminary data.</text>
</comment>
<dbReference type="PANTHER" id="PTHR28065">
    <property type="entry name" value="FREQUENIN"/>
    <property type="match status" value="1"/>
</dbReference>
<organism evidence="4 5">
    <name type="scientific">Podospora australis</name>
    <dbReference type="NCBI Taxonomy" id="1536484"/>
    <lineage>
        <taxon>Eukaryota</taxon>
        <taxon>Fungi</taxon>
        <taxon>Dikarya</taxon>
        <taxon>Ascomycota</taxon>
        <taxon>Pezizomycotina</taxon>
        <taxon>Sordariomycetes</taxon>
        <taxon>Sordariomycetidae</taxon>
        <taxon>Sordariales</taxon>
        <taxon>Podosporaceae</taxon>
        <taxon>Podospora</taxon>
    </lineage>
</organism>
<feature type="compositionally biased region" description="Acidic residues" evidence="2">
    <location>
        <begin position="110"/>
        <end position="130"/>
    </location>
</feature>
<sequence length="518" mass="55456">MIFSDLYKSPRSPFSKLRNSLPHAVPPPPSDIDADLLSKDKAKAKEAVKRYLAERVRNDWEFNWPDVTVSPVTSPLPAPTEETSELNGNDAPLSARPVPDGVEAVTVPVTEDDDDVPRDPGEEADSESDAESVYSTISEDQAHFQARSEWTSDLSDDDGPPQPAASPFRFDSPDDVGTAVRTSIETKRTKRRRAVREEATWNPGLACFEARRNAWTGAKTVRVKPKPVCPVSPSSGRRLSFWRHGRTDSSASTPGGVLTPGSPPATSPLHPVPTRTSQQTDISAITPPMSESDSAKSGVQRTSSNESTTPHVLYPVETVVPIPPPFLPPQNAMRASITPSMYTSIYDKLVVQGLQPACPVNLSDMIRACVVGWKRDGEWPPRSIYPQPAPTPTAAELVAMRQRKAQQQQKINAARKAVAAANAANAAAAAAANSTSPPMSTVRRLSFGFLGGNSKGIERNSHSHSDEAGSGKALFRRSLQKVLSLGQHGHNHGSLATSPPAASPASKEATVAAMSAAL</sequence>
<dbReference type="InterPro" id="IPR025124">
    <property type="entry name" value="Gag1-like_clamp"/>
</dbReference>
<dbReference type="PANTHER" id="PTHR28065:SF1">
    <property type="entry name" value="DUF4050 DOMAIN-CONTAINING PROTEIN"/>
    <property type="match status" value="1"/>
</dbReference>
<feature type="region of interest" description="Disordered" evidence="2">
    <location>
        <begin position="227"/>
        <end position="309"/>
    </location>
</feature>
<protein>
    <recommendedName>
        <fullName evidence="3">Gag1-like clamp domain-containing protein</fullName>
    </recommendedName>
</protein>
<gene>
    <name evidence="4" type="ORF">QBC35DRAFT_390788</name>
</gene>
<dbReference type="Pfam" id="PF13259">
    <property type="entry name" value="clamp_Gag1-like"/>
    <property type="match status" value="1"/>
</dbReference>
<name>A0AAN6WMX3_9PEZI</name>
<keyword evidence="5" id="KW-1185">Reference proteome</keyword>
<feature type="domain" description="Gag1-like clamp" evidence="3">
    <location>
        <begin position="166"/>
        <end position="380"/>
    </location>
</feature>
<dbReference type="InterPro" id="IPR053274">
    <property type="entry name" value="Fluconazole_resistance"/>
</dbReference>
<evidence type="ECO:0000313" key="5">
    <source>
        <dbReference type="Proteomes" id="UP001302126"/>
    </source>
</evidence>